<organism evidence="5 6">
    <name type="scientific">Nocardioides jishulii</name>
    <dbReference type="NCBI Taxonomy" id="2575440"/>
    <lineage>
        <taxon>Bacteria</taxon>
        <taxon>Bacillati</taxon>
        <taxon>Actinomycetota</taxon>
        <taxon>Actinomycetes</taxon>
        <taxon>Propionibacteriales</taxon>
        <taxon>Nocardioidaceae</taxon>
        <taxon>Nocardioides</taxon>
    </lineage>
</organism>
<dbReference type="AlphaFoldDB" id="A0A4U2YJ08"/>
<dbReference type="RefSeq" id="WP_137066971.1">
    <property type="nucleotide sequence ID" value="NZ_CP040748.1"/>
</dbReference>
<evidence type="ECO:0000313" key="5">
    <source>
        <dbReference type="EMBL" id="TKI60664.1"/>
    </source>
</evidence>
<reference evidence="5 6" key="1">
    <citation type="submission" date="2019-04" db="EMBL/GenBank/DDBJ databases">
        <authorList>
            <person name="Dong K."/>
        </authorList>
    </citation>
    <scope>NUCLEOTIDE SEQUENCE [LARGE SCALE GENOMIC DNA]</scope>
    <source>
        <strain evidence="6">dk3543</strain>
    </source>
</reference>
<dbReference type="InterPro" id="IPR050707">
    <property type="entry name" value="HTH_MetabolicPath_Reg"/>
</dbReference>
<dbReference type="PANTHER" id="PTHR30136">
    <property type="entry name" value="HELIX-TURN-HELIX TRANSCRIPTIONAL REGULATOR, ICLR FAMILY"/>
    <property type="match status" value="1"/>
</dbReference>
<dbReference type="InterPro" id="IPR036388">
    <property type="entry name" value="WH-like_DNA-bd_sf"/>
</dbReference>
<evidence type="ECO:0000256" key="1">
    <source>
        <dbReference type="ARBA" id="ARBA00023015"/>
    </source>
</evidence>
<dbReference type="EMBL" id="SZPY01000004">
    <property type="protein sequence ID" value="TKI60664.1"/>
    <property type="molecule type" value="Genomic_DNA"/>
</dbReference>
<dbReference type="SMART" id="SM00346">
    <property type="entry name" value="HTH_ICLR"/>
    <property type="match status" value="1"/>
</dbReference>
<dbReference type="InterPro" id="IPR036390">
    <property type="entry name" value="WH_DNA-bd_sf"/>
</dbReference>
<gene>
    <name evidence="5" type="ORF">FC770_14160</name>
</gene>
<comment type="caution">
    <text evidence="5">The sequence shown here is derived from an EMBL/GenBank/DDBJ whole genome shotgun (WGS) entry which is preliminary data.</text>
</comment>
<proteinExistence type="predicted"/>
<dbReference type="Proteomes" id="UP000307808">
    <property type="component" value="Unassembled WGS sequence"/>
</dbReference>
<dbReference type="Gene3D" id="1.10.10.10">
    <property type="entry name" value="Winged helix-like DNA-binding domain superfamily/Winged helix DNA-binding domain"/>
    <property type="match status" value="1"/>
</dbReference>
<sequence length="254" mass="27345">MGSNDAAPRVHGASSSRKLLHMLLCFTEQRPTWTVAELAAELQLSVTSAYRYLALLREVGLLDSAGDKAYRVTDLSHGLARACDAAQVPLADVALPVMTRMREQIDETVLVARRGGNSAYCVDRVESRRPVRLQFDPGQAMDLHAGSLSRILLAAMPATERRRYVESVLASLPAERAASLAPGALDATHARGWTESFEEVDEGIWGCAAAIHLGDQVVGALGTAAPVYRTDEARRAEIIDLVRRGAEEISAGLG</sequence>
<dbReference type="GO" id="GO:0045892">
    <property type="term" value="P:negative regulation of DNA-templated transcription"/>
    <property type="evidence" value="ECO:0007669"/>
    <property type="project" value="TreeGrafter"/>
</dbReference>
<evidence type="ECO:0000313" key="6">
    <source>
        <dbReference type="Proteomes" id="UP000307808"/>
    </source>
</evidence>
<dbReference type="Pfam" id="PF09339">
    <property type="entry name" value="HTH_IclR"/>
    <property type="match status" value="1"/>
</dbReference>
<evidence type="ECO:0000256" key="2">
    <source>
        <dbReference type="ARBA" id="ARBA00023125"/>
    </source>
</evidence>
<accession>A0A4U2YJ08</accession>
<protein>
    <submittedName>
        <fullName evidence="5">IclR family transcriptional regulator</fullName>
    </submittedName>
</protein>
<feature type="domain" description="IclR-ED" evidence="4">
    <location>
        <begin position="71"/>
        <end position="254"/>
    </location>
</feature>
<dbReference type="Pfam" id="PF01614">
    <property type="entry name" value="IclR_C"/>
    <property type="match status" value="1"/>
</dbReference>
<dbReference type="InterPro" id="IPR014757">
    <property type="entry name" value="Tscrpt_reg_IclR_C"/>
</dbReference>
<dbReference type="InterPro" id="IPR029016">
    <property type="entry name" value="GAF-like_dom_sf"/>
</dbReference>
<evidence type="ECO:0000256" key="3">
    <source>
        <dbReference type="ARBA" id="ARBA00023163"/>
    </source>
</evidence>
<dbReference type="InterPro" id="IPR005471">
    <property type="entry name" value="Tscrpt_reg_IclR_N"/>
</dbReference>
<dbReference type="SUPFAM" id="SSF46785">
    <property type="entry name" value="Winged helix' DNA-binding domain"/>
    <property type="match status" value="1"/>
</dbReference>
<dbReference type="PROSITE" id="PS51078">
    <property type="entry name" value="ICLR_ED"/>
    <property type="match status" value="1"/>
</dbReference>
<keyword evidence="1" id="KW-0805">Transcription regulation</keyword>
<dbReference type="GO" id="GO:0003700">
    <property type="term" value="F:DNA-binding transcription factor activity"/>
    <property type="evidence" value="ECO:0007669"/>
    <property type="project" value="TreeGrafter"/>
</dbReference>
<name>A0A4U2YJ08_9ACTN</name>
<dbReference type="GO" id="GO:0003677">
    <property type="term" value="F:DNA binding"/>
    <property type="evidence" value="ECO:0007669"/>
    <property type="project" value="UniProtKB-KW"/>
</dbReference>
<keyword evidence="6" id="KW-1185">Reference proteome</keyword>
<keyword evidence="2" id="KW-0238">DNA-binding</keyword>
<evidence type="ECO:0000259" key="4">
    <source>
        <dbReference type="PROSITE" id="PS51078"/>
    </source>
</evidence>
<dbReference type="OrthoDB" id="9807558at2"/>
<dbReference type="SUPFAM" id="SSF55781">
    <property type="entry name" value="GAF domain-like"/>
    <property type="match status" value="1"/>
</dbReference>
<keyword evidence="3" id="KW-0804">Transcription</keyword>
<dbReference type="PANTHER" id="PTHR30136:SF24">
    <property type="entry name" value="HTH-TYPE TRANSCRIPTIONAL REPRESSOR ALLR"/>
    <property type="match status" value="1"/>
</dbReference>
<dbReference type="Gene3D" id="3.30.450.40">
    <property type="match status" value="1"/>
</dbReference>